<reference evidence="1 2" key="1">
    <citation type="submission" date="2019-03" db="EMBL/GenBank/DDBJ databases">
        <authorList>
            <person name="Zhong Y.L."/>
        </authorList>
    </citation>
    <scope>NUCLEOTIDE SEQUENCE [LARGE SCALE GENOMIC DNA]</scope>
    <source>
        <strain evidence="1 2">W255</strain>
    </source>
</reference>
<dbReference type="AlphaFoldDB" id="A0A562YBX6"/>
<dbReference type="RefSeq" id="WP_133356893.1">
    <property type="nucleotide sequence ID" value="NZ_SMZJ02000006.1"/>
</dbReference>
<keyword evidence="2" id="KW-1185">Reference proteome</keyword>
<evidence type="ECO:0000313" key="2">
    <source>
        <dbReference type="Proteomes" id="UP000295814"/>
    </source>
</evidence>
<protein>
    <submittedName>
        <fullName evidence="1">Uncharacterized protein</fullName>
    </submittedName>
</protein>
<name>A0A562YBX6_9FLAO</name>
<reference evidence="1 2" key="2">
    <citation type="submission" date="2019-07" db="EMBL/GenBank/DDBJ databases">
        <title>Seonamhaeicola sp. W255 draft genome.</title>
        <authorList>
            <person name="Zhang X.-Y."/>
            <person name="Zhang R."/>
            <person name="Zhong Y.-L."/>
            <person name="Du Z.-J."/>
        </authorList>
    </citation>
    <scope>NUCLEOTIDE SEQUENCE [LARGE SCALE GENOMIC DNA]</scope>
    <source>
        <strain evidence="1 2">W255</strain>
    </source>
</reference>
<comment type="caution">
    <text evidence="1">The sequence shown here is derived from an EMBL/GenBank/DDBJ whole genome shotgun (WGS) entry which is preliminary data.</text>
</comment>
<evidence type="ECO:0000313" key="1">
    <source>
        <dbReference type="EMBL" id="TWO31946.1"/>
    </source>
</evidence>
<dbReference type="Proteomes" id="UP000295814">
    <property type="component" value="Unassembled WGS sequence"/>
</dbReference>
<proteinExistence type="predicted"/>
<organism evidence="1 2">
    <name type="scientific">Seonamhaeicola sediminis</name>
    <dbReference type="NCBI Taxonomy" id="2528206"/>
    <lineage>
        <taxon>Bacteria</taxon>
        <taxon>Pseudomonadati</taxon>
        <taxon>Bacteroidota</taxon>
        <taxon>Flavobacteriia</taxon>
        <taxon>Flavobacteriales</taxon>
        <taxon>Flavobacteriaceae</taxon>
    </lineage>
</organism>
<sequence length="313" mass="34195">MCDLSASLDSSVPEIVDNSNYYLLDESCSVADTNNCQEVTRKEYVGSGCKALCQKDADGNSMNCQEVCTSYIETTITSYHGGDCTITPSCIAETRSHTIPDISVDEGSCQQFGECNQFGCGAEACGEFGCGISAQYFEKNTVCSEEYFCNELDCDAGPNDISDSNLECFLSTTPQGNALILNVTEINTNQLLNTYFRCNPENSIEQGDPWCESSVDQNIVYNPSSLYCEYGFEVCDYGSSGITSTNGCSDILQSGNDYWQDYNQNCVETVSVAAQAYAGVYDQACCYAYTINNYDIYDDALTDANAQNGIRVY</sequence>
<dbReference type="EMBL" id="SMZJ02000006">
    <property type="protein sequence ID" value="TWO31946.1"/>
    <property type="molecule type" value="Genomic_DNA"/>
</dbReference>
<gene>
    <name evidence="1" type="ORF">E1J38_011225</name>
</gene>
<accession>A0A562YBX6</accession>